<keyword evidence="8" id="KW-1185">Reference proteome</keyword>
<evidence type="ECO:0000256" key="5">
    <source>
        <dbReference type="SAM" id="Phobius"/>
    </source>
</evidence>
<proteinExistence type="predicted"/>
<feature type="transmembrane region" description="Helical" evidence="5">
    <location>
        <begin position="113"/>
        <end position="132"/>
    </location>
</feature>
<dbReference type="AlphaFoldDB" id="A0AAW0SPL3"/>
<evidence type="ECO:0000256" key="1">
    <source>
        <dbReference type="ARBA" id="ARBA00004141"/>
    </source>
</evidence>
<dbReference type="GO" id="GO:0016020">
    <property type="term" value="C:membrane"/>
    <property type="evidence" value="ECO:0007669"/>
    <property type="project" value="UniProtKB-SubCell"/>
</dbReference>
<feature type="transmembrane region" description="Helical" evidence="5">
    <location>
        <begin position="15"/>
        <end position="34"/>
    </location>
</feature>
<evidence type="ECO:0000256" key="3">
    <source>
        <dbReference type="ARBA" id="ARBA00022989"/>
    </source>
</evidence>
<protein>
    <recommendedName>
        <fullName evidence="6">Major facilitator superfamily (MFS) profile domain-containing protein</fullName>
    </recommendedName>
</protein>
<name>A0AAW0SPL3_SCYPA</name>
<comment type="subcellular location">
    <subcellularLocation>
        <location evidence="1">Membrane</location>
        <topology evidence="1">Multi-pass membrane protein</topology>
    </subcellularLocation>
</comment>
<organism evidence="7 8">
    <name type="scientific">Scylla paramamosain</name>
    <name type="common">Mud crab</name>
    <dbReference type="NCBI Taxonomy" id="85552"/>
    <lineage>
        <taxon>Eukaryota</taxon>
        <taxon>Metazoa</taxon>
        <taxon>Ecdysozoa</taxon>
        <taxon>Arthropoda</taxon>
        <taxon>Crustacea</taxon>
        <taxon>Multicrustacea</taxon>
        <taxon>Malacostraca</taxon>
        <taxon>Eumalacostraca</taxon>
        <taxon>Eucarida</taxon>
        <taxon>Decapoda</taxon>
        <taxon>Pleocyemata</taxon>
        <taxon>Brachyura</taxon>
        <taxon>Eubrachyura</taxon>
        <taxon>Portunoidea</taxon>
        <taxon>Portunidae</taxon>
        <taxon>Portuninae</taxon>
        <taxon>Scylla</taxon>
    </lineage>
</organism>
<dbReference type="InterPro" id="IPR020846">
    <property type="entry name" value="MFS_dom"/>
</dbReference>
<feature type="transmembrane region" description="Helical" evidence="5">
    <location>
        <begin position="198"/>
        <end position="221"/>
    </location>
</feature>
<dbReference type="Proteomes" id="UP001487740">
    <property type="component" value="Unassembled WGS sequence"/>
</dbReference>
<dbReference type="InterPro" id="IPR036259">
    <property type="entry name" value="MFS_trans_sf"/>
</dbReference>
<feature type="transmembrane region" description="Helical" evidence="5">
    <location>
        <begin position="173"/>
        <end position="192"/>
    </location>
</feature>
<gene>
    <name evidence="7" type="ORF">O3P69_009940</name>
</gene>
<keyword evidence="3 5" id="KW-1133">Transmembrane helix</keyword>
<dbReference type="GO" id="GO:0022857">
    <property type="term" value="F:transmembrane transporter activity"/>
    <property type="evidence" value="ECO:0007669"/>
    <property type="project" value="InterPro"/>
</dbReference>
<feature type="transmembrane region" description="Helical" evidence="5">
    <location>
        <begin position="258"/>
        <end position="281"/>
    </location>
</feature>
<evidence type="ECO:0000259" key="6">
    <source>
        <dbReference type="PROSITE" id="PS50850"/>
    </source>
</evidence>
<feature type="transmembrane region" description="Helical" evidence="5">
    <location>
        <begin position="233"/>
        <end position="252"/>
    </location>
</feature>
<evidence type="ECO:0000256" key="4">
    <source>
        <dbReference type="ARBA" id="ARBA00023136"/>
    </source>
</evidence>
<dbReference type="EMBL" id="JARAKH010000048">
    <property type="protein sequence ID" value="KAK8376667.1"/>
    <property type="molecule type" value="Genomic_DNA"/>
</dbReference>
<evidence type="ECO:0000256" key="2">
    <source>
        <dbReference type="ARBA" id="ARBA00022692"/>
    </source>
</evidence>
<keyword evidence="2 5" id="KW-0812">Transmembrane</keyword>
<comment type="caution">
    <text evidence="7">The sequence shown here is derived from an EMBL/GenBank/DDBJ whole genome shotgun (WGS) entry which is preliminary data.</text>
</comment>
<evidence type="ECO:0000313" key="7">
    <source>
        <dbReference type="EMBL" id="KAK8376667.1"/>
    </source>
</evidence>
<dbReference type="Pfam" id="PF00083">
    <property type="entry name" value="Sugar_tr"/>
    <property type="match status" value="1"/>
</dbReference>
<feature type="domain" description="Major facilitator superfamily (MFS) profile" evidence="6">
    <location>
        <begin position="1"/>
        <end position="286"/>
    </location>
</feature>
<dbReference type="SUPFAM" id="SSF103473">
    <property type="entry name" value="MFS general substrate transporter"/>
    <property type="match status" value="1"/>
</dbReference>
<sequence length="329" mass="35850">MLYGLLGYLIRDWRLLQTAATLPGLLVMPVIWMIDESPRWLIVNGRPREALQVLTKVARWHGVDLPPEAEMKAVLEEQNAEVPAGARQSSVEKVPSSFVAEILVLFRTPQLRTITLCILFDFLIVGIVYYGMSLSGTNISDDPFMYIVLCGLMDVPVYLCIGRIMERFGRRVTLSLCYFIAAVVLLALSVTPDAHSTVIILLAIMGRMAAAAAFQIVLFYSNELFPTEVRSRGVGASFVMSCSGGIVTPFITDQVSAMYPWAPFVVFGVGSSLAGLGTLLLPETRGQTLPDTVAELEARAKNRRAGGGGVFAANTRLPECAQSSLSQNI</sequence>
<evidence type="ECO:0000313" key="8">
    <source>
        <dbReference type="Proteomes" id="UP001487740"/>
    </source>
</evidence>
<dbReference type="PANTHER" id="PTHR24064">
    <property type="entry name" value="SOLUTE CARRIER FAMILY 22 MEMBER"/>
    <property type="match status" value="1"/>
</dbReference>
<reference evidence="7 8" key="1">
    <citation type="submission" date="2023-03" db="EMBL/GenBank/DDBJ databases">
        <title>High-quality genome of Scylla paramamosain provides insights in environmental adaptation.</title>
        <authorList>
            <person name="Zhang L."/>
        </authorList>
    </citation>
    <scope>NUCLEOTIDE SEQUENCE [LARGE SCALE GENOMIC DNA]</scope>
    <source>
        <strain evidence="7">LZ_2023a</strain>
        <tissue evidence="7">Muscle</tissue>
    </source>
</reference>
<dbReference type="PROSITE" id="PS50850">
    <property type="entry name" value="MFS"/>
    <property type="match status" value="1"/>
</dbReference>
<dbReference type="Gene3D" id="1.20.1250.20">
    <property type="entry name" value="MFS general substrate transporter like domains"/>
    <property type="match status" value="1"/>
</dbReference>
<keyword evidence="4 5" id="KW-0472">Membrane</keyword>
<accession>A0AAW0SPL3</accession>
<feature type="transmembrane region" description="Helical" evidence="5">
    <location>
        <begin position="144"/>
        <end position="161"/>
    </location>
</feature>
<dbReference type="InterPro" id="IPR005828">
    <property type="entry name" value="MFS_sugar_transport-like"/>
</dbReference>